<proteinExistence type="predicted"/>
<dbReference type="PaxDb" id="121845-A0A3Q0JA83"/>
<dbReference type="AlphaFoldDB" id="A0A3Q0JA83"/>
<protein>
    <submittedName>
        <fullName evidence="2">Uncharacterized protein LOC113470811</fullName>
    </submittedName>
</protein>
<dbReference type="Proteomes" id="UP000079169">
    <property type="component" value="Unplaced"/>
</dbReference>
<keyword evidence="1" id="KW-1185">Reference proteome</keyword>
<name>A0A3Q0JA83_DIACI</name>
<sequence length="230" mass="25674">MVTDNRVIVNQMFSILRWNLQLISEPGPDSVLHLCRLYPALESPLSPKEEYDPRLICDYGPVQAVPPVIMTQWFDHIESDTKFDRLKFSITTWPGNIVTLRFALDSTDYSVTLNIIKRGGGGGAGGGGRGEECGDGMRSCVSFVMEEETLEIDEHDRIILSQRSTTGEVTVASIVTTHQTCNYNDELVLEGTVEIAFNPAAETPNEELLNAKVELIKSYLTHDESDYSER</sequence>
<evidence type="ECO:0000313" key="1">
    <source>
        <dbReference type="Proteomes" id="UP000079169"/>
    </source>
</evidence>
<dbReference type="GeneID" id="113470811"/>
<reference evidence="2" key="1">
    <citation type="submission" date="2025-08" db="UniProtKB">
        <authorList>
            <consortium name="RefSeq"/>
        </authorList>
    </citation>
    <scope>IDENTIFICATION</scope>
</reference>
<accession>A0A3Q0JA83</accession>
<dbReference type="KEGG" id="dci:113470811"/>
<dbReference type="RefSeq" id="XP_026685331.1">
    <property type="nucleotide sequence ID" value="XM_026829530.1"/>
</dbReference>
<gene>
    <name evidence="2" type="primary">LOC113470811</name>
</gene>
<organism evidence="1 2">
    <name type="scientific">Diaphorina citri</name>
    <name type="common">Asian citrus psyllid</name>
    <dbReference type="NCBI Taxonomy" id="121845"/>
    <lineage>
        <taxon>Eukaryota</taxon>
        <taxon>Metazoa</taxon>
        <taxon>Ecdysozoa</taxon>
        <taxon>Arthropoda</taxon>
        <taxon>Hexapoda</taxon>
        <taxon>Insecta</taxon>
        <taxon>Pterygota</taxon>
        <taxon>Neoptera</taxon>
        <taxon>Paraneoptera</taxon>
        <taxon>Hemiptera</taxon>
        <taxon>Sternorrhyncha</taxon>
        <taxon>Psylloidea</taxon>
        <taxon>Psyllidae</taxon>
        <taxon>Diaphorininae</taxon>
        <taxon>Diaphorina</taxon>
    </lineage>
</organism>
<evidence type="ECO:0000313" key="2">
    <source>
        <dbReference type="RefSeq" id="XP_026685331.1"/>
    </source>
</evidence>